<dbReference type="EMBL" id="JANEYG010000017">
    <property type="protein sequence ID" value="KAJ8919482.1"/>
    <property type="molecule type" value="Genomic_DNA"/>
</dbReference>
<sequence>MLKNKKYAHLKDLLLQNLLKNPTTQKSEKDATRVDNIINRIVFNRVSNTELIGANSVLLQIGYSPREETEDVTAISLFSCKSKSYLLDFLKGLGSLYEIGDNPQISKLYPDINLPVSRGTQMISPYKWRHSRSKTIPKYNWEVAEHVTLGDRTFAIQVNNTDWKFITGHIVDVHSGDVGNEKGLCLPEHHEMEMAQSVLPTVLKYTTNKEYLIVSYSYGTLVALEVVSTLEARGYAGTLITIDGAPMLMKEMLLNLEVESPRIFETALVCHLLSLFMSFEEIAKQKEKLFMCPTWEDRMNLGTEIVRDHTIHEANYQKLVANSIYKRTQALMIYTPSYSKLKTKVKLIKPTQSSVTGLPEDYGLSQYFEKPIQVQNFEGNHFTIIENEAVVEFINTCVQEWQIGSNQQ</sequence>
<evidence type="ECO:0000313" key="1">
    <source>
        <dbReference type="EMBL" id="KAJ8919482.1"/>
    </source>
</evidence>
<evidence type="ECO:0008006" key="3">
    <source>
        <dbReference type="Google" id="ProtNLM"/>
    </source>
</evidence>
<keyword evidence="2" id="KW-1185">Reference proteome</keyword>
<dbReference type="Gene3D" id="3.40.50.1820">
    <property type="entry name" value="alpha/beta hydrolase"/>
    <property type="match status" value="1"/>
</dbReference>
<organism evidence="1 2">
    <name type="scientific">Exocentrus adspersus</name>
    <dbReference type="NCBI Taxonomy" id="1586481"/>
    <lineage>
        <taxon>Eukaryota</taxon>
        <taxon>Metazoa</taxon>
        <taxon>Ecdysozoa</taxon>
        <taxon>Arthropoda</taxon>
        <taxon>Hexapoda</taxon>
        <taxon>Insecta</taxon>
        <taxon>Pterygota</taxon>
        <taxon>Neoptera</taxon>
        <taxon>Endopterygota</taxon>
        <taxon>Coleoptera</taxon>
        <taxon>Polyphaga</taxon>
        <taxon>Cucujiformia</taxon>
        <taxon>Chrysomeloidea</taxon>
        <taxon>Cerambycidae</taxon>
        <taxon>Lamiinae</taxon>
        <taxon>Acanthocinini</taxon>
        <taxon>Exocentrus</taxon>
    </lineage>
</organism>
<dbReference type="Gene3D" id="3.30.70.3290">
    <property type="match status" value="1"/>
</dbReference>
<reference evidence="1 2" key="1">
    <citation type="journal article" date="2023" name="Insect Mol. Biol.">
        <title>Genome sequencing provides insights into the evolution of gene families encoding plant cell wall-degrading enzymes in longhorned beetles.</title>
        <authorList>
            <person name="Shin N.R."/>
            <person name="Okamura Y."/>
            <person name="Kirsch R."/>
            <person name="Pauchet Y."/>
        </authorList>
    </citation>
    <scope>NUCLEOTIDE SEQUENCE [LARGE SCALE GENOMIC DNA]</scope>
    <source>
        <strain evidence="1">EAD_L_NR</strain>
    </source>
</reference>
<dbReference type="SUPFAM" id="SSF53474">
    <property type="entry name" value="alpha/beta-Hydrolases"/>
    <property type="match status" value="1"/>
</dbReference>
<accession>A0AAV8VZR3</accession>
<gene>
    <name evidence="1" type="ORF">NQ315_002103</name>
</gene>
<name>A0AAV8VZR3_9CUCU</name>
<comment type="caution">
    <text evidence="1">The sequence shown here is derived from an EMBL/GenBank/DDBJ whole genome shotgun (WGS) entry which is preliminary data.</text>
</comment>
<dbReference type="AlphaFoldDB" id="A0AAV8VZR3"/>
<dbReference type="Proteomes" id="UP001159042">
    <property type="component" value="Unassembled WGS sequence"/>
</dbReference>
<evidence type="ECO:0000313" key="2">
    <source>
        <dbReference type="Proteomes" id="UP001159042"/>
    </source>
</evidence>
<protein>
    <recommendedName>
        <fullName evidence="3">Oleoyl-[acyl-carrier-protein] hydrolase</fullName>
    </recommendedName>
</protein>
<proteinExistence type="predicted"/>
<dbReference type="InterPro" id="IPR029058">
    <property type="entry name" value="AB_hydrolase_fold"/>
</dbReference>